<keyword evidence="5" id="KW-1185">Reference proteome</keyword>
<evidence type="ECO:0000256" key="1">
    <source>
        <dbReference type="ARBA" id="ARBA00006484"/>
    </source>
</evidence>
<sequence length="265" mass="28145">MDYRNLFNVQNKIVLVTGGSRGIGEMIATGFVAAGAKVYISSRSEEACEKVAAELNAKGPGKCFSLPANLQKLDEVKRLVEELSKKEDHLDVLVNNAGATWGESFVDFPDDAFDKVLTLNLKRVFSLTQACFDLLSAKSSTESPSSVINIGSVDGIRTPAQETYAYSASKAGLHHLSRHLAGRLGYDGITVNTIAPGPFQSKMMKATLDAFGDIIVAKVPVSRIGSAEDIAGTCIYLSSRAGQYTNGALITVDGGVTVNNFASSL</sequence>
<dbReference type="SUPFAM" id="SSF51735">
    <property type="entry name" value="NAD(P)-binding Rossmann-fold domains"/>
    <property type="match status" value="1"/>
</dbReference>
<dbReference type="AlphaFoldDB" id="A0A8H7QKI2"/>
<evidence type="ECO:0000256" key="3">
    <source>
        <dbReference type="ARBA" id="ARBA00023002"/>
    </source>
</evidence>
<dbReference type="GO" id="GO:0016491">
    <property type="term" value="F:oxidoreductase activity"/>
    <property type="evidence" value="ECO:0007669"/>
    <property type="project" value="UniProtKB-KW"/>
</dbReference>
<dbReference type="OrthoDB" id="294295at2759"/>
<reference evidence="4" key="1">
    <citation type="submission" date="2020-12" db="EMBL/GenBank/DDBJ databases">
        <title>Metabolic potential, ecology and presence of endohyphal bacteria is reflected in genomic diversity of Mucoromycotina.</title>
        <authorList>
            <person name="Muszewska A."/>
            <person name="Okrasinska A."/>
            <person name="Steczkiewicz K."/>
            <person name="Drgas O."/>
            <person name="Orlowska M."/>
            <person name="Perlinska-Lenart U."/>
            <person name="Aleksandrzak-Piekarczyk T."/>
            <person name="Szatraj K."/>
            <person name="Zielenkiewicz U."/>
            <person name="Pilsyk S."/>
            <person name="Malc E."/>
            <person name="Mieczkowski P."/>
            <person name="Kruszewska J.S."/>
            <person name="Biernat P."/>
            <person name="Pawlowska J."/>
        </authorList>
    </citation>
    <scope>NUCLEOTIDE SEQUENCE</scope>
    <source>
        <strain evidence="4">CBS 226.32</strain>
    </source>
</reference>
<dbReference type="PANTHER" id="PTHR43618:SF17">
    <property type="entry name" value="RHAMNOLIPIDS BIOSYNTHESIS 3-OXOACYL-[ACYL-CARRIER-PROTEIN] REDUCTASE"/>
    <property type="match status" value="1"/>
</dbReference>
<evidence type="ECO:0000256" key="2">
    <source>
        <dbReference type="ARBA" id="ARBA00022857"/>
    </source>
</evidence>
<comment type="similarity">
    <text evidence="1">Belongs to the short-chain dehydrogenases/reductases (SDR) family.</text>
</comment>
<dbReference type="Pfam" id="PF13561">
    <property type="entry name" value="adh_short_C2"/>
    <property type="match status" value="1"/>
</dbReference>
<dbReference type="PRINTS" id="PR00081">
    <property type="entry name" value="GDHRDH"/>
</dbReference>
<keyword evidence="2" id="KW-0521">NADP</keyword>
<dbReference type="PROSITE" id="PS00061">
    <property type="entry name" value="ADH_SHORT"/>
    <property type="match status" value="1"/>
</dbReference>
<dbReference type="InterPro" id="IPR036291">
    <property type="entry name" value="NAD(P)-bd_dom_sf"/>
</dbReference>
<dbReference type="PRINTS" id="PR00080">
    <property type="entry name" value="SDRFAMILY"/>
</dbReference>
<dbReference type="InterPro" id="IPR052178">
    <property type="entry name" value="Sec_Metab_Biosynth_SDR"/>
</dbReference>
<dbReference type="EMBL" id="JAEPRC010000630">
    <property type="protein sequence ID" value="KAG2193765.1"/>
    <property type="molecule type" value="Genomic_DNA"/>
</dbReference>
<dbReference type="Gene3D" id="3.40.50.720">
    <property type="entry name" value="NAD(P)-binding Rossmann-like Domain"/>
    <property type="match status" value="1"/>
</dbReference>
<comment type="caution">
    <text evidence="4">The sequence shown here is derived from an EMBL/GenBank/DDBJ whole genome shotgun (WGS) entry which is preliminary data.</text>
</comment>
<keyword evidence="3" id="KW-0560">Oxidoreductase</keyword>
<dbReference type="InterPro" id="IPR002347">
    <property type="entry name" value="SDR_fam"/>
</dbReference>
<accession>A0A8H7QKI2</accession>
<evidence type="ECO:0000313" key="4">
    <source>
        <dbReference type="EMBL" id="KAG2193765.1"/>
    </source>
</evidence>
<proteinExistence type="inferred from homology"/>
<organism evidence="4 5">
    <name type="scientific">Mucor plumbeus</name>
    <dbReference type="NCBI Taxonomy" id="97098"/>
    <lineage>
        <taxon>Eukaryota</taxon>
        <taxon>Fungi</taxon>
        <taxon>Fungi incertae sedis</taxon>
        <taxon>Mucoromycota</taxon>
        <taxon>Mucoromycotina</taxon>
        <taxon>Mucoromycetes</taxon>
        <taxon>Mucorales</taxon>
        <taxon>Mucorineae</taxon>
        <taxon>Mucoraceae</taxon>
        <taxon>Mucor</taxon>
    </lineage>
</organism>
<dbReference type="InterPro" id="IPR020904">
    <property type="entry name" value="Sc_DH/Rdtase_CS"/>
</dbReference>
<protein>
    <submittedName>
        <fullName evidence="4">Uncharacterized protein</fullName>
    </submittedName>
</protein>
<dbReference type="Proteomes" id="UP000650833">
    <property type="component" value="Unassembled WGS sequence"/>
</dbReference>
<evidence type="ECO:0000313" key="5">
    <source>
        <dbReference type="Proteomes" id="UP000650833"/>
    </source>
</evidence>
<gene>
    <name evidence="4" type="ORF">INT46_004447</name>
</gene>
<name>A0A8H7QKI2_9FUNG</name>
<dbReference type="FunFam" id="3.40.50.720:FF:000084">
    <property type="entry name" value="Short-chain dehydrogenase reductase"/>
    <property type="match status" value="1"/>
</dbReference>
<dbReference type="PANTHER" id="PTHR43618">
    <property type="entry name" value="7-ALPHA-HYDROXYSTEROID DEHYDROGENASE"/>
    <property type="match status" value="1"/>
</dbReference>